<evidence type="ECO:0000256" key="3">
    <source>
        <dbReference type="ARBA" id="ARBA00011284"/>
    </source>
</evidence>
<reference evidence="9 14" key="4">
    <citation type="submission" date="2024-11" db="EMBL/GenBank/DDBJ databases">
        <title>Draft genome sequences of two bacteria associated to sugarcane roots in Colombia.</title>
        <authorList>
            <person name="Pardo-Diaz S."/>
            <person name="Masmela-Mendoza J."/>
            <person name="Delgadillo-Duran P."/>
            <person name="Bautista E.J."/>
            <person name="Rojas-Tapias D.F."/>
        </authorList>
    </citation>
    <scope>NUCLEOTIDE SEQUENCE [LARGE SCALE GENOMIC DNA]</scope>
    <source>
        <strain evidence="9 14">Ap18</strain>
    </source>
</reference>
<dbReference type="EMBL" id="POWG01000016">
    <property type="protein sequence ID" value="PNQ97853.1"/>
    <property type="molecule type" value="Genomic_DNA"/>
</dbReference>
<dbReference type="Proteomes" id="UP000325333">
    <property type="component" value="Unassembled WGS sequence"/>
</dbReference>
<dbReference type="PIRSF" id="PIRSF005790">
    <property type="entry name" value="NifW"/>
    <property type="match status" value="1"/>
</dbReference>
<dbReference type="KEGG" id="abq:ABAZ39_10095"/>
<dbReference type="EMBL" id="CP007793">
    <property type="protein sequence ID" value="AIB12342.1"/>
    <property type="molecule type" value="Genomic_DNA"/>
</dbReference>
<dbReference type="Proteomes" id="UP001628281">
    <property type="component" value="Unassembled WGS sequence"/>
</dbReference>
<evidence type="ECO:0000256" key="6">
    <source>
        <dbReference type="HAMAP-Rule" id="MF_00529"/>
    </source>
</evidence>
<evidence type="ECO:0000256" key="4">
    <source>
        <dbReference type="ARBA" id="ARBA00016274"/>
    </source>
</evidence>
<protein>
    <recommendedName>
        <fullName evidence="4 6">Nitrogenase-stabilizing/protective protein NifW</fullName>
    </recommendedName>
</protein>
<dbReference type="RefSeq" id="WP_035672214.1">
    <property type="nucleotide sequence ID" value="NZ_CP007793.1"/>
</dbReference>
<accession>A0A060DHJ1</accession>
<accession>A0A5B0KWE3</accession>
<dbReference type="EMBL" id="JBJLSN010000036">
    <property type="protein sequence ID" value="MFL7903759.1"/>
    <property type="molecule type" value="Genomic_DNA"/>
</dbReference>
<dbReference type="EMBL" id="VEWN01000004">
    <property type="protein sequence ID" value="KAA1056256.1"/>
    <property type="molecule type" value="Genomic_DNA"/>
</dbReference>
<dbReference type="HAMAP" id="MF_00529">
    <property type="entry name" value="NifW"/>
    <property type="match status" value="1"/>
</dbReference>
<evidence type="ECO:0000256" key="5">
    <source>
        <dbReference type="ARBA" id="ARBA00023231"/>
    </source>
</evidence>
<proteinExistence type="inferred from homology"/>
<organism evidence="7 11">
    <name type="scientific">Azospirillum argentinense</name>
    <dbReference type="NCBI Taxonomy" id="2970906"/>
    <lineage>
        <taxon>Bacteria</taxon>
        <taxon>Pseudomonadati</taxon>
        <taxon>Pseudomonadota</taxon>
        <taxon>Alphaproteobacteria</taxon>
        <taxon>Rhodospirillales</taxon>
        <taxon>Azospirillaceae</taxon>
        <taxon>Azospirillum</taxon>
    </lineage>
</organism>
<evidence type="ECO:0000313" key="13">
    <source>
        <dbReference type="Proteomes" id="UP000325333"/>
    </source>
</evidence>
<comment type="function">
    <text evidence="1 6">May protect the nitrogenase Fe-Mo protein from oxidative damage.</text>
</comment>
<evidence type="ECO:0000313" key="11">
    <source>
        <dbReference type="Proteomes" id="UP000027186"/>
    </source>
</evidence>
<evidence type="ECO:0000313" key="12">
    <source>
        <dbReference type="Proteomes" id="UP000236268"/>
    </source>
</evidence>
<dbReference type="GO" id="GO:0009399">
    <property type="term" value="P:nitrogen fixation"/>
    <property type="evidence" value="ECO:0007669"/>
    <property type="project" value="UniProtKB-UniRule"/>
</dbReference>
<evidence type="ECO:0000256" key="2">
    <source>
        <dbReference type="ARBA" id="ARBA00008351"/>
    </source>
</evidence>
<dbReference type="Proteomes" id="UP000027186">
    <property type="component" value="Chromosome"/>
</dbReference>
<evidence type="ECO:0000313" key="7">
    <source>
        <dbReference type="EMBL" id="AIB12342.1"/>
    </source>
</evidence>
<keyword evidence="14" id="KW-1185">Reference proteome</keyword>
<dbReference type="Pfam" id="PF03206">
    <property type="entry name" value="NifW"/>
    <property type="match status" value="1"/>
</dbReference>
<reference evidence="10 12" key="2">
    <citation type="submission" date="2018-01" db="EMBL/GenBank/DDBJ databases">
        <title>Whole genome sequence of Azospirillum brasilense REC3 isolated from strawberry roots.</title>
        <authorList>
            <person name="Fontana C.A."/>
            <person name="Salazar S.M."/>
            <person name="Bassi D."/>
            <person name="Puglisi E."/>
            <person name="Lovaisa N.C."/>
            <person name="Toffoli L.M."/>
            <person name="Pedraza R."/>
            <person name="Cocconcelli P.S."/>
        </authorList>
    </citation>
    <scope>NUCLEOTIDE SEQUENCE [LARGE SCALE GENOMIC DNA]</scope>
    <source>
        <strain evidence="10 12">REC3</strain>
    </source>
</reference>
<dbReference type="Proteomes" id="UP000236268">
    <property type="component" value="Unassembled WGS sequence"/>
</dbReference>
<evidence type="ECO:0000313" key="9">
    <source>
        <dbReference type="EMBL" id="MFL7903759.1"/>
    </source>
</evidence>
<dbReference type="InterPro" id="IPR004893">
    <property type="entry name" value="NifW"/>
</dbReference>
<evidence type="ECO:0000313" key="14">
    <source>
        <dbReference type="Proteomes" id="UP001628281"/>
    </source>
</evidence>
<dbReference type="AlphaFoldDB" id="A0A060DHJ1"/>
<reference evidence="7 11" key="1">
    <citation type="journal article" date="2014" name="Genome Announc.">
        <title>Complete Genome Sequence of the Model Rhizosphere Strain Azospirillum brasilense Az39, Successfully Applied in Agriculture.</title>
        <authorList>
            <person name="Rivera D."/>
            <person name="Revale S."/>
            <person name="Molina R."/>
            <person name="Gualpa J."/>
            <person name="Puente M."/>
            <person name="Maroniche G."/>
            <person name="Paris G."/>
            <person name="Baker D."/>
            <person name="Clavijo B."/>
            <person name="McLay K."/>
            <person name="Spaepen S."/>
            <person name="Perticari A."/>
            <person name="Vazquez M."/>
            <person name="Wisniewski-Dye F."/>
            <person name="Watkins C."/>
            <person name="Martinez-Abarca F."/>
            <person name="Vanderleyden J."/>
            <person name="Cassan F."/>
        </authorList>
    </citation>
    <scope>NUCLEOTIDE SEQUENCE [LARGE SCALE GENOMIC DNA]</scope>
    <source>
        <strain evidence="7 11">Az39</strain>
    </source>
</reference>
<dbReference type="GeneID" id="56451779"/>
<evidence type="ECO:0000313" key="8">
    <source>
        <dbReference type="EMBL" id="KAA1056256.1"/>
    </source>
</evidence>
<comment type="subunit">
    <text evidence="3 6">Homotrimer; associates with NifD.</text>
</comment>
<evidence type="ECO:0000256" key="1">
    <source>
        <dbReference type="ARBA" id="ARBA00002247"/>
    </source>
</evidence>
<gene>
    <name evidence="6 9" type="primary">nifW</name>
    <name evidence="7" type="ORF">ABAZ39_10095</name>
    <name evidence="9" type="ORF">ACJ41P_21680</name>
    <name evidence="10" type="ORF">C1S70_16170</name>
    <name evidence="8" type="ORF">FH063_004404</name>
</gene>
<keyword evidence="5 6" id="KW-0535">Nitrogen fixation</keyword>
<evidence type="ECO:0000313" key="10">
    <source>
        <dbReference type="EMBL" id="PNQ97853.1"/>
    </source>
</evidence>
<dbReference type="OrthoDB" id="9811868at2"/>
<reference evidence="8 13" key="3">
    <citation type="submission" date="2019-07" db="EMBL/GenBank/DDBJ databases">
        <title>Genome sequencing of the stress-tolerant strain Azospirillum brasilense Az19.</title>
        <authorList>
            <person name="Maroniche G.A."/>
            <person name="Garcia J.E."/>
            <person name="Pagnussat L."/>
            <person name="Amenta M."/>
            <person name="Creus C.M."/>
        </authorList>
    </citation>
    <scope>NUCLEOTIDE SEQUENCE [LARGE SCALE GENOMIC DNA]</scope>
    <source>
        <strain evidence="8 13">Az19</strain>
    </source>
</reference>
<name>A0A060DHJ1_9PROT</name>
<comment type="similarity">
    <text evidence="2 6">Belongs to the NifW family.</text>
</comment>
<sequence length="107" mass="12356">MSFKDDLEDLETAEDFLRFLGVTYEQRVVNVNRLHILQRFHDYLSADTGMEGLDDEGMAARYSAHLERAYQDFVASNAIAEKTFKVHQEEARKMADRFVPLDALLPT</sequence>